<gene>
    <name evidence="1" type="ORF">HPP92_024047</name>
</gene>
<dbReference type="EMBL" id="JADCNM010000013">
    <property type="protein sequence ID" value="KAG0456259.1"/>
    <property type="molecule type" value="Genomic_DNA"/>
</dbReference>
<protein>
    <submittedName>
        <fullName evidence="1">Uncharacterized protein</fullName>
    </submittedName>
</protein>
<reference evidence="1 2" key="1">
    <citation type="journal article" date="2020" name="Nat. Food">
        <title>A phased Vanilla planifolia genome enables genetic improvement of flavour and production.</title>
        <authorList>
            <person name="Hasing T."/>
            <person name="Tang H."/>
            <person name="Brym M."/>
            <person name="Khazi F."/>
            <person name="Huang T."/>
            <person name="Chambers A.H."/>
        </authorList>
    </citation>
    <scope>NUCLEOTIDE SEQUENCE [LARGE SCALE GENOMIC DNA]</scope>
    <source>
        <tissue evidence="1">Leaf</tissue>
    </source>
</reference>
<evidence type="ECO:0000313" key="2">
    <source>
        <dbReference type="Proteomes" id="UP000639772"/>
    </source>
</evidence>
<sequence>MEPTGKGRRVNFHFAEWKEGLHDTRTGSRDYSANVPEDFCANPDDSCGLFRVYDKLSSKSYLFPFKA</sequence>
<evidence type="ECO:0000313" key="1">
    <source>
        <dbReference type="EMBL" id="KAG0456259.1"/>
    </source>
</evidence>
<dbReference type="Proteomes" id="UP000639772">
    <property type="component" value="Chromosome 13"/>
</dbReference>
<name>A0A835PMU4_VANPL</name>
<accession>A0A835PMU4</accession>
<dbReference type="AlphaFoldDB" id="A0A835PMU4"/>
<proteinExistence type="predicted"/>
<organism evidence="1 2">
    <name type="scientific">Vanilla planifolia</name>
    <name type="common">Vanilla</name>
    <dbReference type="NCBI Taxonomy" id="51239"/>
    <lineage>
        <taxon>Eukaryota</taxon>
        <taxon>Viridiplantae</taxon>
        <taxon>Streptophyta</taxon>
        <taxon>Embryophyta</taxon>
        <taxon>Tracheophyta</taxon>
        <taxon>Spermatophyta</taxon>
        <taxon>Magnoliopsida</taxon>
        <taxon>Liliopsida</taxon>
        <taxon>Asparagales</taxon>
        <taxon>Orchidaceae</taxon>
        <taxon>Vanilloideae</taxon>
        <taxon>Vanilleae</taxon>
        <taxon>Vanilla</taxon>
    </lineage>
</organism>
<comment type="caution">
    <text evidence="1">The sequence shown here is derived from an EMBL/GenBank/DDBJ whole genome shotgun (WGS) entry which is preliminary data.</text>
</comment>